<dbReference type="STRING" id="314230.DSM3645_18611"/>
<evidence type="ECO:0000313" key="3">
    <source>
        <dbReference type="Proteomes" id="UP000004358"/>
    </source>
</evidence>
<dbReference type="PANTHER" id="PTHR42760">
    <property type="entry name" value="SHORT-CHAIN DEHYDROGENASES/REDUCTASES FAMILY MEMBER"/>
    <property type="match status" value="1"/>
</dbReference>
<dbReference type="PRINTS" id="PR00081">
    <property type="entry name" value="GDHRDH"/>
</dbReference>
<proteinExistence type="inferred from homology"/>
<dbReference type="EMBL" id="AANZ01000024">
    <property type="protein sequence ID" value="EAQ78061.1"/>
    <property type="molecule type" value="Genomic_DNA"/>
</dbReference>
<dbReference type="InterPro" id="IPR036291">
    <property type="entry name" value="NAD(P)-bd_dom_sf"/>
</dbReference>
<reference evidence="2 3" key="1">
    <citation type="submission" date="2006-02" db="EMBL/GenBank/DDBJ databases">
        <authorList>
            <person name="Amann R."/>
            <person name="Ferriera S."/>
            <person name="Johnson J."/>
            <person name="Kravitz S."/>
            <person name="Halpern A."/>
            <person name="Remington K."/>
            <person name="Beeson K."/>
            <person name="Tran B."/>
            <person name="Rogers Y.-H."/>
            <person name="Friedman R."/>
            <person name="Venter J.C."/>
        </authorList>
    </citation>
    <scope>NUCLEOTIDE SEQUENCE [LARGE SCALE GENOMIC DNA]</scope>
    <source>
        <strain evidence="2 3">DSM 3645</strain>
    </source>
</reference>
<dbReference type="Pfam" id="PF13561">
    <property type="entry name" value="adh_short_C2"/>
    <property type="match status" value="1"/>
</dbReference>
<dbReference type="eggNOG" id="COG1028">
    <property type="taxonomic scope" value="Bacteria"/>
</dbReference>
<organism evidence="2 3">
    <name type="scientific">Blastopirellula marina DSM 3645</name>
    <dbReference type="NCBI Taxonomy" id="314230"/>
    <lineage>
        <taxon>Bacteria</taxon>
        <taxon>Pseudomonadati</taxon>
        <taxon>Planctomycetota</taxon>
        <taxon>Planctomycetia</taxon>
        <taxon>Pirellulales</taxon>
        <taxon>Pirellulaceae</taxon>
        <taxon>Blastopirellula</taxon>
    </lineage>
</organism>
<dbReference type="HOGENOM" id="CLU_010194_1_1_0"/>
<dbReference type="GO" id="GO:0016616">
    <property type="term" value="F:oxidoreductase activity, acting on the CH-OH group of donors, NAD or NADP as acceptor"/>
    <property type="evidence" value="ECO:0007669"/>
    <property type="project" value="TreeGrafter"/>
</dbReference>
<comment type="caution">
    <text evidence="2">The sequence shown here is derived from an EMBL/GenBank/DDBJ whole genome shotgun (WGS) entry which is preliminary data.</text>
</comment>
<evidence type="ECO:0000256" key="1">
    <source>
        <dbReference type="ARBA" id="ARBA00006484"/>
    </source>
</evidence>
<gene>
    <name evidence="2" type="ORF">DSM3645_18611</name>
</gene>
<comment type="similarity">
    <text evidence="1">Belongs to the short-chain dehydrogenases/reductases (SDR) family.</text>
</comment>
<evidence type="ECO:0000313" key="2">
    <source>
        <dbReference type="EMBL" id="EAQ78061.1"/>
    </source>
</evidence>
<dbReference type="Proteomes" id="UP000004358">
    <property type="component" value="Unassembled WGS sequence"/>
</dbReference>
<dbReference type="Gene3D" id="3.40.50.720">
    <property type="entry name" value="NAD(P)-binding Rossmann-like Domain"/>
    <property type="match status" value="1"/>
</dbReference>
<sequence>MLTGATGYLGSAMAVGLAEAGASVVVSSRRIDQAAAIAAELPTIGDAKHCAVEMDHQEVDSLESGFQSALTQAGKIDVLVANGHEATAADWTTATPEQFTRQLQNATGYFLLARLLHDHVAARAGQGGVIFLGSMYGVVGSYPDAYAGVAPASPVAYHALKGGIIQMTRHLAIYWAKDGVRVNCLSPGPFPSDKAPAAMVENLCSHSPMGRMGRPEELIGPLVFLASDAASYVTGQNLLVDGGWTAW</sequence>
<dbReference type="InterPro" id="IPR002347">
    <property type="entry name" value="SDR_fam"/>
</dbReference>
<protein>
    <submittedName>
        <fullName evidence="2">Putative short-chain dehydrogenase family protein</fullName>
    </submittedName>
</protein>
<accession>A3ZZJ2</accession>
<name>A3ZZJ2_9BACT</name>
<dbReference type="AlphaFoldDB" id="A3ZZJ2"/>
<dbReference type="SUPFAM" id="SSF51735">
    <property type="entry name" value="NAD(P)-binding Rossmann-fold domains"/>
    <property type="match status" value="1"/>
</dbReference>